<gene>
    <name evidence="3" type="primary">rlpA</name>
    <name evidence="6" type="ORF">ACFPT7_23665</name>
</gene>
<dbReference type="CDD" id="cd22268">
    <property type="entry name" value="DPBB_RlpA-like"/>
    <property type="match status" value="1"/>
</dbReference>
<dbReference type="PANTHER" id="PTHR34183">
    <property type="entry name" value="ENDOLYTIC PEPTIDOGLYCAN TRANSGLYCOSYLASE RLPA"/>
    <property type="match status" value="1"/>
</dbReference>
<dbReference type="HAMAP" id="MF_02071">
    <property type="entry name" value="RlpA"/>
    <property type="match status" value="1"/>
</dbReference>
<evidence type="ECO:0000256" key="4">
    <source>
        <dbReference type="RuleBase" id="RU003495"/>
    </source>
</evidence>
<dbReference type="Pfam" id="PF03330">
    <property type="entry name" value="DPBB_1"/>
    <property type="match status" value="1"/>
</dbReference>
<dbReference type="Proteomes" id="UP001596091">
    <property type="component" value="Unassembled WGS sequence"/>
</dbReference>
<feature type="signal peptide" evidence="3">
    <location>
        <begin position="1"/>
        <end position="32"/>
    </location>
</feature>
<dbReference type="RefSeq" id="WP_263342313.1">
    <property type="nucleotide sequence ID" value="NZ_JAGSYH010000011.1"/>
</dbReference>
<dbReference type="EC" id="4.2.2.-" evidence="3"/>
<reference evidence="7" key="1">
    <citation type="journal article" date="2019" name="Int. J. Syst. Evol. Microbiol.">
        <title>The Global Catalogue of Microorganisms (GCM) 10K type strain sequencing project: providing services to taxonomists for standard genome sequencing and annotation.</title>
        <authorList>
            <consortium name="The Broad Institute Genomics Platform"/>
            <consortium name="The Broad Institute Genome Sequencing Center for Infectious Disease"/>
            <person name="Wu L."/>
            <person name="Ma J."/>
        </authorList>
    </citation>
    <scope>NUCLEOTIDE SEQUENCE [LARGE SCALE GENOMIC DNA]</scope>
    <source>
        <strain evidence="7">JCM 4087</strain>
    </source>
</reference>
<comment type="function">
    <text evidence="3">Lytic transglycosylase with a strong preference for naked glycan strands that lack stem peptides.</text>
</comment>
<dbReference type="EMBL" id="JBHSPH010000019">
    <property type="protein sequence ID" value="MFC5865324.1"/>
    <property type="molecule type" value="Genomic_DNA"/>
</dbReference>
<evidence type="ECO:0000256" key="3">
    <source>
        <dbReference type="HAMAP-Rule" id="MF_02071"/>
    </source>
</evidence>
<evidence type="ECO:0000313" key="6">
    <source>
        <dbReference type="EMBL" id="MFC5865324.1"/>
    </source>
</evidence>
<dbReference type="InterPro" id="IPR012997">
    <property type="entry name" value="RplA"/>
</dbReference>
<keyword evidence="3" id="KW-0732">Signal</keyword>
<dbReference type="PANTHER" id="PTHR34183:SF1">
    <property type="entry name" value="ENDOLYTIC PEPTIDOGLYCAN TRANSGLYCOSYLASE RLPA"/>
    <property type="match status" value="1"/>
</dbReference>
<evidence type="ECO:0000256" key="1">
    <source>
        <dbReference type="ARBA" id="ARBA00023239"/>
    </source>
</evidence>
<proteinExistence type="inferred from homology"/>
<keyword evidence="1 3" id="KW-0456">Lyase</keyword>
<feature type="domain" description="RlpA-like protein double-psi beta-barrel" evidence="5">
    <location>
        <begin position="54"/>
        <end position="142"/>
    </location>
</feature>
<dbReference type="SUPFAM" id="SSF50685">
    <property type="entry name" value="Barwin-like endoglucanases"/>
    <property type="match status" value="1"/>
</dbReference>
<dbReference type="InterPro" id="IPR009009">
    <property type="entry name" value="RlpA-like_DPBB"/>
</dbReference>
<comment type="similarity">
    <text evidence="3 4">Belongs to the RlpA family.</text>
</comment>
<dbReference type="Gene3D" id="2.40.40.10">
    <property type="entry name" value="RlpA-like domain"/>
    <property type="match status" value="1"/>
</dbReference>
<dbReference type="InterPro" id="IPR036908">
    <property type="entry name" value="RlpA-like_sf"/>
</dbReference>
<evidence type="ECO:0000256" key="2">
    <source>
        <dbReference type="ARBA" id="ARBA00023316"/>
    </source>
</evidence>
<keyword evidence="7" id="KW-1185">Reference proteome</keyword>
<evidence type="ECO:0000259" key="5">
    <source>
        <dbReference type="Pfam" id="PF03330"/>
    </source>
</evidence>
<name>A0ABW1EM73_9BACT</name>
<evidence type="ECO:0000313" key="7">
    <source>
        <dbReference type="Proteomes" id="UP001596091"/>
    </source>
</evidence>
<sequence precursor="true">MQTNTVCTARNRYRTLAAAAIALLVTVAGVSAHSTESSHARSGSNTTKSRKWIQTGRASWYGRRFQGHRTASGEAFDLNLLTCAHPSLPIGTLVRVTNLGNRRSVMVRVNDRGPVPTGRIVDLSYAAARSLGFSRKGSAHVRLEKVDGAEAALLNWPELGPPAAFAASR</sequence>
<dbReference type="InterPro" id="IPR034718">
    <property type="entry name" value="RlpA"/>
</dbReference>
<comment type="caution">
    <text evidence="6">The sequence shown here is derived from an EMBL/GenBank/DDBJ whole genome shotgun (WGS) entry which is preliminary data.</text>
</comment>
<dbReference type="NCBIfam" id="TIGR00413">
    <property type="entry name" value="rlpA"/>
    <property type="match status" value="1"/>
</dbReference>
<feature type="chain" id="PRO_5044914235" description="Probable endolytic peptidoglycan transglycosylase RlpA" evidence="3">
    <location>
        <begin position="33"/>
        <end position="169"/>
    </location>
</feature>
<accession>A0ABW1EM73</accession>
<organism evidence="6 7">
    <name type="scientific">Acidicapsa dinghuensis</name>
    <dbReference type="NCBI Taxonomy" id="2218256"/>
    <lineage>
        <taxon>Bacteria</taxon>
        <taxon>Pseudomonadati</taxon>
        <taxon>Acidobacteriota</taxon>
        <taxon>Terriglobia</taxon>
        <taxon>Terriglobales</taxon>
        <taxon>Acidobacteriaceae</taxon>
        <taxon>Acidicapsa</taxon>
    </lineage>
</organism>
<protein>
    <recommendedName>
        <fullName evidence="3">Probable endolytic peptidoglycan transglycosylase RlpA</fullName>
        <ecNumber evidence="3">4.2.2.-</ecNumber>
    </recommendedName>
</protein>
<keyword evidence="2 3" id="KW-0961">Cell wall biogenesis/degradation</keyword>